<organism evidence="1 2">
    <name type="scientific">Amphibacillus marinus</name>
    <dbReference type="NCBI Taxonomy" id="872970"/>
    <lineage>
        <taxon>Bacteria</taxon>
        <taxon>Bacillati</taxon>
        <taxon>Bacillota</taxon>
        <taxon>Bacilli</taxon>
        <taxon>Bacillales</taxon>
        <taxon>Bacillaceae</taxon>
        <taxon>Amphibacillus</taxon>
    </lineage>
</organism>
<dbReference type="EMBL" id="FODJ01000006">
    <property type="protein sequence ID" value="SEO31058.1"/>
    <property type="molecule type" value="Genomic_DNA"/>
</dbReference>
<keyword evidence="2" id="KW-1185">Reference proteome</keyword>
<dbReference type="RefSeq" id="WP_091497286.1">
    <property type="nucleotide sequence ID" value="NZ_FODJ01000006.1"/>
</dbReference>
<accession>A0A1H8NNT7</accession>
<reference evidence="1 2" key="1">
    <citation type="submission" date="2016-10" db="EMBL/GenBank/DDBJ databases">
        <authorList>
            <person name="de Groot N.N."/>
        </authorList>
    </citation>
    <scope>NUCLEOTIDE SEQUENCE [LARGE SCALE GENOMIC DNA]</scope>
    <source>
        <strain evidence="1 2">CGMCC 1.10434</strain>
    </source>
</reference>
<dbReference type="STRING" id="872970.SAMN04488134_10646"/>
<evidence type="ECO:0000313" key="1">
    <source>
        <dbReference type="EMBL" id="SEO31058.1"/>
    </source>
</evidence>
<dbReference type="AlphaFoldDB" id="A0A1H8NNT7"/>
<dbReference type="InterPro" id="IPR018901">
    <property type="entry name" value="Spore_coat_CotE"/>
</dbReference>
<keyword evidence="1" id="KW-0946">Virion</keyword>
<protein>
    <submittedName>
        <fullName evidence="1">Spore coat protein E</fullName>
    </submittedName>
</protein>
<dbReference type="Pfam" id="PF10628">
    <property type="entry name" value="CotE"/>
    <property type="match status" value="1"/>
</dbReference>
<dbReference type="Proteomes" id="UP000199300">
    <property type="component" value="Unassembled WGS sequence"/>
</dbReference>
<name>A0A1H8NNT7_9BACI</name>
<gene>
    <name evidence="1" type="ORF">SAMN04488134_10646</name>
</gene>
<dbReference type="OrthoDB" id="2374983at2"/>
<evidence type="ECO:0000313" key="2">
    <source>
        <dbReference type="Proteomes" id="UP000199300"/>
    </source>
</evidence>
<proteinExistence type="predicted"/>
<sequence>MSFLDQDYREIITKAVIGKGRKFTQDTHIISPTHKPSSILGCWIINHLYNAKRKGEEVVEVSGSYDINVWYSYNDHTKTEVVTERVTYSDPIKLAVKDKQTVGSQIEVYAKALQQPNSLSCQIEKGDSKIKTEVEREFLVEVIGDTKVAVRVDPSGFVEADEDWIDQLTDDELINLEPKSSN</sequence>
<keyword evidence="1" id="KW-0167">Capsid protein</keyword>